<proteinExistence type="predicted"/>
<dbReference type="AlphaFoldDB" id="A0A9D4NPA9"/>
<protein>
    <submittedName>
        <fullName evidence="1">Uncharacterized protein</fullName>
    </submittedName>
</protein>
<gene>
    <name evidence="1" type="ORF">DPMN_021612</name>
</gene>
<dbReference type="Proteomes" id="UP000828390">
    <property type="component" value="Unassembled WGS sequence"/>
</dbReference>
<comment type="caution">
    <text evidence="1">The sequence shown here is derived from an EMBL/GenBank/DDBJ whole genome shotgun (WGS) entry which is preliminary data.</text>
</comment>
<keyword evidence="2" id="KW-1185">Reference proteome</keyword>
<evidence type="ECO:0000313" key="2">
    <source>
        <dbReference type="Proteomes" id="UP000828390"/>
    </source>
</evidence>
<reference evidence="1" key="1">
    <citation type="journal article" date="2019" name="bioRxiv">
        <title>The Genome of the Zebra Mussel, Dreissena polymorpha: A Resource for Invasive Species Research.</title>
        <authorList>
            <person name="McCartney M.A."/>
            <person name="Auch B."/>
            <person name="Kono T."/>
            <person name="Mallez S."/>
            <person name="Zhang Y."/>
            <person name="Obille A."/>
            <person name="Becker A."/>
            <person name="Abrahante J.E."/>
            <person name="Garbe J."/>
            <person name="Badalamenti J.P."/>
            <person name="Herman A."/>
            <person name="Mangelson H."/>
            <person name="Liachko I."/>
            <person name="Sullivan S."/>
            <person name="Sone E.D."/>
            <person name="Koren S."/>
            <person name="Silverstein K.A.T."/>
            <person name="Beckman K.B."/>
            <person name="Gohl D.M."/>
        </authorList>
    </citation>
    <scope>NUCLEOTIDE SEQUENCE</scope>
    <source>
        <strain evidence="1">Duluth1</strain>
        <tissue evidence="1">Whole animal</tissue>
    </source>
</reference>
<reference evidence="1" key="2">
    <citation type="submission" date="2020-11" db="EMBL/GenBank/DDBJ databases">
        <authorList>
            <person name="McCartney M.A."/>
            <person name="Auch B."/>
            <person name="Kono T."/>
            <person name="Mallez S."/>
            <person name="Becker A."/>
            <person name="Gohl D.M."/>
            <person name="Silverstein K.A.T."/>
            <person name="Koren S."/>
            <person name="Bechman K.B."/>
            <person name="Herman A."/>
            <person name="Abrahante J.E."/>
            <person name="Garbe J."/>
        </authorList>
    </citation>
    <scope>NUCLEOTIDE SEQUENCE</scope>
    <source>
        <strain evidence="1">Duluth1</strain>
        <tissue evidence="1">Whole animal</tissue>
    </source>
</reference>
<name>A0A9D4NPA9_DREPO</name>
<evidence type="ECO:0000313" key="1">
    <source>
        <dbReference type="EMBL" id="KAH3897424.1"/>
    </source>
</evidence>
<accession>A0A9D4NPA9</accession>
<organism evidence="1 2">
    <name type="scientific">Dreissena polymorpha</name>
    <name type="common">Zebra mussel</name>
    <name type="synonym">Mytilus polymorpha</name>
    <dbReference type="NCBI Taxonomy" id="45954"/>
    <lineage>
        <taxon>Eukaryota</taxon>
        <taxon>Metazoa</taxon>
        <taxon>Spiralia</taxon>
        <taxon>Lophotrochozoa</taxon>
        <taxon>Mollusca</taxon>
        <taxon>Bivalvia</taxon>
        <taxon>Autobranchia</taxon>
        <taxon>Heteroconchia</taxon>
        <taxon>Euheterodonta</taxon>
        <taxon>Imparidentia</taxon>
        <taxon>Neoheterodontei</taxon>
        <taxon>Myida</taxon>
        <taxon>Dreissenoidea</taxon>
        <taxon>Dreissenidae</taxon>
        <taxon>Dreissena</taxon>
    </lineage>
</organism>
<sequence>MYLGLFCNTAPEKYNIRQVLVHQHVFDHVTFLCEAPTAHSTDVRSLSRVDSQVTVQVTPTRKLFLTKLAGEVICNADGRNVFEDLNKEQQLSLI</sequence>
<dbReference type="EMBL" id="JAIWYP010000001">
    <property type="protein sequence ID" value="KAH3897424.1"/>
    <property type="molecule type" value="Genomic_DNA"/>
</dbReference>